<protein>
    <submittedName>
        <fullName evidence="1">Uncharacterized protein</fullName>
    </submittedName>
</protein>
<accession>A0A448XID8</accession>
<gene>
    <name evidence="1" type="ORF">PXEA_LOCUS30758</name>
</gene>
<dbReference type="EMBL" id="CAAALY010254608">
    <property type="protein sequence ID" value="VEL37318.1"/>
    <property type="molecule type" value="Genomic_DNA"/>
</dbReference>
<comment type="caution">
    <text evidence="1">The sequence shown here is derived from an EMBL/GenBank/DDBJ whole genome shotgun (WGS) entry which is preliminary data.</text>
</comment>
<reference evidence="1" key="1">
    <citation type="submission" date="2018-11" db="EMBL/GenBank/DDBJ databases">
        <authorList>
            <consortium name="Pathogen Informatics"/>
        </authorList>
    </citation>
    <scope>NUCLEOTIDE SEQUENCE</scope>
</reference>
<evidence type="ECO:0000313" key="2">
    <source>
        <dbReference type="Proteomes" id="UP000784294"/>
    </source>
</evidence>
<keyword evidence="2" id="KW-1185">Reference proteome</keyword>
<name>A0A448XID8_9PLAT</name>
<proteinExistence type="predicted"/>
<sequence length="335" mass="37077">MLSPTPRHSPIPPSNGPTIHVTQSPTAAIHSQDSSIDPSYTSSFNSISISASECESLSDSFSDSTSESAYASFLTRTLIRSPIHPLIHPSIHSLFNLSIQSPSTLLTHSKKKTEWRIEAFRRVVVPRLCPHRLATARPNFPQVWDDSLPRLTQPVQPRLSTVTHTHTHTHTHTNSNLRAQISTHMQTVDNATVKADQSELATRSAVIRAVAQSRVKCSAPIRSRHLDYVNMKKCDASAHLSTAEALCCLSRSTHSVVLPRPRQTPAGEVYHSWKVVSTRKSAASLRHSFCHPTSSADSILLQLPVLVRPATGRLNFRRKNRRYVVAICFGCTKVV</sequence>
<organism evidence="1 2">
    <name type="scientific">Protopolystoma xenopodis</name>
    <dbReference type="NCBI Taxonomy" id="117903"/>
    <lineage>
        <taxon>Eukaryota</taxon>
        <taxon>Metazoa</taxon>
        <taxon>Spiralia</taxon>
        <taxon>Lophotrochozoa</taxon>
        <taxon>Platyhelminthes</taxon>
        <taxon>Monogenea</taxon>
        <taxon>Polyopisthocotylea</taxon>
        <taxon>Polystomatidea</taxon>
        <taxon>Polystomatidae</taxon>
        <taxon>Protopolystoma</taxon>
    </lineage>
</organism>
<dbReference type="AlphaFoldDB" id="A0A448XID8"/>
<evidence type="ECO:0000313" key="1">
    <source>
        <dbReference type="EMBL" id="VEL37318.1"/>
    </source>
</evidence>
<dbReference type="Proteomes" id="UP000784294">
    <property type="component" value="Unassembled WGS sequence"/>
</dbReference>